<reference evidence="10" key="3">
    <citation type="submission" date="2025-04" db="UniProtKB">
        <authorList>
            <consortium name="RefSeq"/>
        </authorList>
    </citation>
    <scope>IDENTIFICATION</scope>
    <source>
        <strain evidence="10">CBS 781.70</strain>
    </source>
</reference>
<evidence type="ECO:0000313" key="9">
    <source>
        <dbReference type="Proteomes" id="UP000504638"/>
    </source>
</evidence>
<dbReference type="InterPro" id="IPR036291">
    <property type="entry name" value="NAD(P)-bd_dom_sf"/>
</dbReference>
<protein>
    <recommendedName>
        <fullName evidence="11">3-keto-steroid reductase</fullName>
    </recommendedName>
</protein>
<dbReference type="GO" id="GO:0000253">
    <property type="term" value="F:3-beta-hydroxysteroid 3-dehydrogenase (NADP+) activity"/>
    <property type="evidence" value="ECO:0007669"/>
    <property type="project" value="TreeGrafter"/>
</dbReference>
<keyword evidence="9" id="KW-1185">Reference proteome</keyword>
<evidence type="ECO:0000256" key="7">
    <source>
        <dbReference type="SAM" id="MobiDB-lite"/>
    </source>
</evidence>
<evidence type="ECO:0000256" key="5">
    <source>
        <dbReference type="ARBA" id="ARBA00023098"/>
    </source>
</evidence>
<dbReference type="InterPro" id="IPR051593">
    <property type="entry name" value="Ergosterol_Biosynth_ERG27"/>
</dbReference>
<keyword evidence="5" id="KW-0443">Lipid metabolism</keyword>
<dbReference type="AlphaFoldDB" id="A0A6G1G7G7"/>
<reference evidence="8 10" key="1">
    <citation type="submission" date="2020-01" db="EMBL/GenBank/DDBJ databases">
        <authorList>
            <consortium name="DOE Joint Genome Institute"/>
            <person name="Haridas S."/>
            <person name="Albert R."/>
            <person name="Binder M."/>
            <person name="Bloem J."/>
            <person name="Labutti K."/>
            <person name="Salamov A."/>
            <person name="Andreopoulos B."/>
            <person name="Baker S.E."/>
            <person name="Barry K."/>
            <person name="Bills G."/>
            <person name="Bluhm B.H."/>
            <person name="Cannon C."/>
            <person name="Castanera R."/>
            <person name="Culley D.E."/>
            <person name="Daum C."/>
            <person name="Ezra D."/>
            <person name="Gonzalez J.B."/>
            <person name="Henrissat B."/>
            <person name="Kuo A."/>
            <person name="Liang C."/>
            <person name="Lipzen A."/>
            <person name="Lutzoni F."/>
            <person name="Magnuson J."/>
            <person name="Mondo S."/>
            <person name="Nolan M."/>
            <person name="Ohm R."/>
            <person name="Pangilinan J."/>
            <person name="Park H.-J."/>
            <person name="Ramirez L."/>
            <person name="Alfaro M."/>
            <person name="Sun H."/>
            <person name="Tritt A."/>
            <person name="Yoshinaga Y."/>
            <person name="Zwiers L.-H."/>
            <person name="Turgeon B.G."/>
            <person name="Goodwin S.B."/>
            <person name="Spatafora J.W."/>
            <person name="Crous P.W."/>
            <person name="Grigoriev I.V."/>
        </authorList>
    </citation>
    <scope>NUCLEOTIDE SEQUENCE</scope>
    <source>
        <strain evidence="8 10">CBS 781.70</strain>
    </source>
</reference>
<keyword evidence="2" id="KW-0521">NADP</keyword>
<dbReference type="RefSeq" id="XP_033535583.1">
    <property type="nucleotide sequence ID" value="XM_033677027.1"/>
</dbReference>
<evidence type="ECO:0000256" key="6">
    <source>
        <dbReference type="ARBA" id="ARBA00023593"/>
    </source>
</evidence>
<dbReference type="GO" id="GO:0005741">
    <property type="term" value="C:mitochondrial outer membrane"/>
    <property type="evidence" value="ECO:0007669"/>
    <property type="project" value="TreeGrafter"/>
</dbReference>
<feature type="region of interest" description="Disordered" evidence="7">
    <location>
        <begin position="186"/>
        <end position="206"/>
    </location>
</feature>
<dbReference type="GO" id="GO:0006696">
    <property type="term" value="P:ergosterol biosynthetic process"/>
    <property type="evidence" value="ECO:0007669"/>
    <property type="project" value="TreeGrafter"/>
</dbReference>
<dbReference type="OrthoDB" id="9989144at2759"/>
<keyword evidence="3" id="KW-0752">Steroid biosynthesis</keyword>
<gene>
    <name evidence="8 10" type="ORF">P152DRAFT_414469</name>
</gene>
<evidence type="ECO:0008006" key="11">
    <source>
        <dbReference type="Google" id="ProtNLM"/>
    </source>
</evidence>
<reference evidence="10" key="2">
    <citation type="submission" date="2020-04" db="EMBL/GenBank/DDBJ databases">
        <authorList>
            <consortium name="NCBI Genome Project"/>
        </authorList>
    </citation>
    <scope>NUCLEOTIDE SEQUENCE</scope>
    <source>
        <strain evidence="10">CBS 781.70</strain>
    </source>
</reference>
<evidence type="ECO:0000256" key="1">
    <source>
        <dbReference type="ARBA" id="ARBA00022516"/>
    </source>
</evidence>
<name>A0A6G1G7G7_9PEZI</name>
<dbReference type="Gene3D" id="3.40.50.720">
    <property type="entry name" value="NAD(P)-binding Rossmann-like Domain"/>
    <property type="match status" value="1"/>
</dbReference>
<dbReference type="Proteomes" id="UP000504638">
    <property type="component" value="Unplaced"/>
</dbReference>
<sequence>MASSFNRDHGLGEKKEIVTYRVLVTGANTGLGYAICTRLIETFLDVRDLHEHLHLIVATRSEAKCEKTIRSLRSHMKQWKNKQIAQGNGRLIQDLILKESQADPFVRVAMSGEIVDLCDLMSVRELADRLLTSKIGHLDVLICNAGVGGWDGMKWPQAVKDVLTNMVQAVTWPRFKRSVVGTAAEPQFQRTSAGRDSESKTDTQEKVSEHPALGHIFCSNLFGHYLLGHYLTPLLSKVPTVQEARGRIIWISSLEAYDYALNLDDIQGLEAEEPYESSKRLTDLLALSSELKSTAPWASKYLGTGEKKSESSSGTPSIYLTHPGICATGIAAMPFVLHYAMIVVFYLARILGSPWHTVSAYIGAAAPVYLALVPQTQLDVNERTRGLGKSKWGSGTNRIGSEMVSRTEVEGWGLGGKIGTDPEDWEMRREQAGPVTVARVVGREEKEGFETRAIEAWREMEGLREDWEGRIEKEWKRKLDGEGK</sequence>
<dbReference type="PANTHER" id="PTHR43647">
    <property type="entry name" value="DEHYDROGENASE"/>
    <property type="match status" value="1"/>
</dbReference>
<organism evidence="8">
    <name type="scientific">Eremomyces bilateralis CBS 781.70</name>
    <dbReference type="NCBI Taxonomy" id="1392243"/>
    <lineage>
        <taxon>Eukaryota</taxon>
        <taxon>Fungi</taxon>
        <taxon>Dikarya</taxon>
        <taxon>Ascomycota</taxon>
        <taxon>Pezizomycotina</taxon>
        <taxon>Dothideomycetes</taxon>
        <taxon>Dothideomycetes incertae sedis</taxon>
        <taxon>Eremomycetales</taxon>
        <taxon>Eremomycetaceae</taxon>
        <taxon>Eremomyces</taxon>
    </lineage>
</organism>
<evidence type="ECO:0000256" key="2">
    <source>
        <dbReference type="ARBA" id="ARBA00022857"/>
    </source>
</evidence>
<evidence type="ECO:0000313" key="8">
    <source>
        <dbReference type="EMBL" id="KAF1813952.1"/>
    </source>
</evidence>
<dbReference type="SUPFAM" id="SSF51735">
    <property type="entry name" value="NAD(P)-binding Rossmann-fold domains"/>
    <property type="match status" value="1"/>
</dbReference>
<accession>A0A6G1G7G7</accession>
<dbReference type="PANTHER" id="PTHR43647:SF1">
    <property type="entry name" value="3-KETO-STEROID REDUCTASE ERG27"/>
    <property type="match status" value="1"/>
</dbReference>
<dbReference type="GO" id="GO:0005789">
    <property type="term" value="C:endoplasmic reticulum membrane"/>
    <property type="evidence" value="ECO:0007669"/>
    <property type="project" value="TreeGrafter"/>
</dbReference>
<dbReference type="EMBL" id="ML975154">
    <property type="protein sequence ID" value="KAF1813952.1"/>
    <property type="molecule type" value="Genomic_DNA"/>
</dbReference>
<proteinExistence type="inferred from homology"/>
<keyword evidence="4" id="KW-0560">Oxidoreductase</keyword>
<evidence type="ECO:0000256" key="4">
    <source>
        <dbReference type="ARBA" id="ARBA00023002"/>
    </source>
</evidence>
<dbReference type="GO" id="GO:0005811">
    <property type="term" value="C:lipid droplet"/>
    <property type="evidence" value="ECO:0007669"/>
    <property type="project" value="TreeGrafter"/>
</dbReference>
<feature type="compositionally biased region" description="Basic and acidic residues" evidence="7">
    <location>
        <begin position="193"/>
        <end position="206"/>
    </location>
</feature>
<dbReference type="GeneID" id="54417597"/>
<evidence type="ECO:0000313" key="10">
    <source>
        <dbReference type="RefSeq" id="XP_033535583.1"/>
    </source>
</evidence>
<comment type="similarity">
    <text evidence="6">Belongs to the short-chain dehydrogenases/reductases (SDR) family. ERG27 subfamily.</text>
</comment>
<keyword evidence="1" id="KW-0444">Lipid biosynthesis</keyword>
<evidence type="ECO:0000256" key="3">
    <source>
        <dbReference type="ARBA" id="ARBA00022955"/>
    </source>
</evidence>